<name>A0ACC0V686_9HYPO</name>
<reference evidence="1" key="1">
    <citation type="submission" date="2022-10" db="EMBL/GenBank/DDBJ databases">
        <title>Complete Genome of Trichothecium roseum strain YXFP-22015, a Plant Pathogen Isolated from Citrus.</title>
        <authorList>
            <person name="Wang Y."/>
            <person name="Zhu L."/>
        </authorList>
    </citation>
    <scope>NUCLEOTIDE SEQUENCE</scope>
    <source>
        <strain evidence="1">YXFP-22015</strain>
    </source>
</reference>
<protein>
    <submittedName>
        <fullName evidence="1">Uncharacterized protein</fullName>
    </submittedName>
</protein>
<evidence type="ECO:0000313" key="1">
    <source>
        <dbReference type="EMBL" id="KAI9901292.1"/>
    </source>
</evidence>
<keyword evidence="2" id="KW-1185">Reference proteome</keyword>
<proteinExistence type="predicted"/>
<dbReference type="Proteomes" id="UP001163324">
    <property type="component" value="Chromosome 3"/>
</dbReference>
<gene>
    <name evidence="1" type="ORF">N3K66_003109</name>
</gene>
<accession>A0ACC0V686</accession>
<dbReference type="EMBL" id="CM047942">
    <property type="protein sequence ID" value="KAI9901292.1"/>
    <property type="molecule type" value="Genomic_DNA"/>
</dbReference>
<comment type="caution">
    <text evidence="1">The sequence shown here is derived from an EMBL/GenBank/DDBJ whole genome shotgun (WGS) entry which is preliminary data.</text>
</comment>
<sequence>MTYILCLAHYCDTHGPTPLMVTEGLPAPCTTCFDDSTSVDAQYRSVTSHPDPSTNVTDAIRDLNLGSTTPTKNAPQQDARSQRESLLRAKMEASASTLETPPGSPRPVNQHSRADSSFRRTYDDNVTKKQGPCDNCAMTLPPRSAAASGVPSETDNNPTLRTRAPAEKVFGASGQASPPNSNTSSDTDGEKDGPRRPRNRRVFPISSRTTSCSSTSTASEQAPFHVHYVDYTSTHEPLVPDTFSFVRASCLRTLSLETLPRPSTTAAPSMSPQSSITPSFVTTHSAGSAGAGGSLFFGDAMTGYTTAYIFRIPDVHARGHKRVYAFMALSKHKEYMAMKTFDAIRGHFEKLATWIQHLAEVEADRVAALSPKGNNSYSVASGISQPSPRVPQQASAFDPPAVDRNGSSFLSGGGGFTRRMGTGAGASAPKPRGLADLVGQPDVFIELHKKFVQLLFEVGVSLNS</sequence>
<evidence type="ECO:0000313" key="2">
    <source>
        <dbReference type="Proteomes" id="UP001163324"/>
    </source>
</evidence>
<organism evidence="1 2">
    <name type="scientific">Trichothecium roseum</name>
    <dbReference type="NCBI Taxonomy" id="47278"/>
    <lineage>
        <taxon>Eukaryota</taxon>
        <taxon>Fungi</taxon>
        <taxon>Dikarya</taxon>
        <taxon>Ascomycota</taxon>
        <taxon>Pezizomycotina</taxon>
        <taxon>Sordariomycetes</taxon>
        <taxon>Hypocreomycetidae</taxon>
        <taxon>Hypocreales</taxon>
        <taxon>Hypocreales incertae sedis</taxon>
        <taxon>Trichothecium</taxon>
    </lineage>
</organism>